<dbReference type="AlphaFoldDB" id="A0A151AZP6"/>
<comment type="caution">
    <text evidence="1">The sequence shown here is derived from an EMBL/GenBank/DDBJ whole genome shotgun (WGS) entry which is preliminary data.</text>
</comment>
<organism evidence="1 2">
    <name type="scientific">Moorella mulderi DSM 14980</name>
    <dbReference type="NCBI Taxonomy" id="1122241"/>
    <lineage>
        <taxon>Bacteria</taxon>
        <taxon>Bacillati</taxon>
        <taxon>Bacillota</taxon>
        <taxon>Clostridia</taxon>
        <taxon>Neomoorellales</taxon>
        <taxon>Neomoorellaceae</taxon>
        <taxon>Neomoorella</taxon>
    </lineage>
</organism>
<evidence type="ECO:0000313" key="1">
    <source>
        <dbReference type="EMBL" id="KYH33128.1"/>
    </source>
</evidence>
<gene>
    <name evidence="1" type="ORF">MOMUL_09070</name>
</gene>
<dbReference type="PATRIC" id="fig|1122241.3.peg.955"/>
<dbReference type="EMBL" id="LTBC01000002">
    <property type="protein sequence ID" value="KYH33128.1"/>
    <property type="molecule type" value="Genomic_DNA"/>
</dbReference>
<keyword evidence="2" id="KW-1185">Reference proteome</keyword>
<evidence type="ECO:0008006" key="3">
    <source>
        <dbReference type="Google" id="ProtNLM"/>
    </source>
</evidence>
<dbReference type="RefSeq" id="WP_062282067.1">
    <property type="nucleotide sequence ID" value="NZ_LTBC01000002.1"/>
</dbReference>
<proteinExistence type="predicted"/>
<dbReference type="Proteomes" id="UP000075670">
    <property type="component" value="Unassembled WGS sequence"/>
</dbReference>
<accession>A0A151AZP6</accession>
<reference evidence="1 2" key="1">
    <citation type="submission" date="2016-02" db="EMBL/GenBank/DDBJ databases">
        <title>Genome sequence of Moorella mulderi DSM 14980.</title>
        <authorList>
            <person name="Poehlein A."/>
            <person name="Daniel R."/>
        </authorList>
    </citation>
    <scope>NUCLEOTIDE SEQUENCE [LARGE SCALE GENOMIC DNA]</scope>
    <source>
        <strain evidence="1 2">DSM 14980</strain>
    </source>
</reference>
<protein>
    <recommendedName>
        <fullName evidence="3">BNR/Asp-box repeat protein</fullName>
    </recommendedName>
</protein>
<evidence type="ECO:0000313" key="2">
    <source>
        <dbReference type="Proteomes" id="UP000075670"/>
    </source>
</evidence>
<name>A0A151AZP6_9FIRM</name>
<dbReference type="SUPFAM" id="SSF89372">
    <property type="entry name" value="Fucose-specific lectin"/>
    <property type="match status" value="1"/>
</dbReference>
<sequence>MVNYLATPGDSWQLVLRQGILHYSYTATGEPMAGLSASTAVIDPDGRLHILATLLNKRLIYARWEGHRWESRELPANGSVLAFVLDSRRQPHLLLEESCRPENVHLYLAGNRWQRQFLPFNLTAPPLLFKPLLRGRLFFAGQDASRGRQHLFLTIFDPATGWQVPRPLTGVEPGNKIYAYWFQGYLYLLSWHRQEKDYLLYFHVVDPEKNTSLRLCPGTMVDLPDDRPVLLAKEKTLLFLWTSSNRLAFCFSQDGGSTWSPPQSAYFFFPARIKAVEGPDGPSTRQVVFTKISGLEPDWPLVINFEPLFSLCRAVLVNPGSRNTPFKQ</sequence>